<protein>
    <submittedName>
        <fullName evidence="1">Uncharacterized protein</fullName>
    </submittedName>
</protein>
<name>A0ABV2B4P5_9GAMM</name>
<dbReference type="Proteomes" id="UP001460888">
    <property type="component" value="Unassembled WGS sequence"/>
</dbReference>
<evidence type="ECO:0000313" key="1">
    <source>
        <dbReference type="EMBL" id="MES1930600.1"/>
    </source>
</evidence>
<proteinExistence type="predicted"/>
<comment type="caution">
    <text evidence="1">The sequence shown here is derived from an EMBL/GenBank/DDBJ whole genome shotgun (WGS) entry which is preliminary data.</text>
</comment>
<reference evidence="1 2" key="1">
    <citation type="submission" date="2013-03" db="EMBL/GenBank/DDBJ databases">
        <title>Salinisphaera dokdonensis CL-ES53 Genome Sequencing.</title>
        <authorList>
            <person name="Li C."/>
            <person name="Lai Q."/>
            <person name="Shao Z."/>
        </authorList>
    </citation>
    <scope>NUCLEOTIDE SEQUENCE [LARGE SCALE GENOMIC DNA]</scope>
    <source>
        <strain evidence="1 2">CL-ES53</strain>
    </source>
</reference>
<organism evidence="1 2">
    <name type="scientific">Salinisphaera dokdonensis CL-ES53</name>
    <dbReference type="NCBI Taxonomy" id="1304272"/>
    <lineage>
        <taxon>Bacteria</taxon>
        <taxon>Pseudomonadati</taxon>
        <taxon>Pseudomonadota</taxon>
        <taxon>Gammaproteobacteria</taxon>
        <taxon>Salinisphaerales</taxon>
        <taxon>Salinisphaeraceae</taxon>
        <taxon>Salinisphaera</taxon>
    </lineage>
</organism>
<accession>A0ABV2B4P5</accession>
<gene>
    <name evidence="1" type="ORF">SADO_15159</name>
</gene>
<dbReference type="EMBL" id="APND01000005">
    <property type="protein sequence ID" value="MES1930600.1"/>
    <property type="molecule type" value="Genomic_DNA"/>
</dbReference>
<sequence>MARIAGGALVGVLPEYALPQPDINAVYH</sequence>
<keyword evidence="2" id="KW-1185">Reference proteome</keyword>
<evidence type="ECO:0000313" key="2">
    <source>
        <dbReference type="Proteomes" id="UP001460888"/>
    </source>
</evidence>